<name>A0A9P1M9V1_9PEZI</name>
<organism evidence="2 3">
    <name type="scientific">Parascedosporium putredinis</name>
    <dbReference type="NCBI Taxonomy" id="1442378"/>
    <lineage>
        <taxon>Eukaryota</taxon>
        <taxon>Fungi</taxon>
        <taxon>Dikarya</taxon>
        <taxon>Ascomycota</taxon>
        <taxon>Pezizomycotina</taxon>
        <taxon>Sordariomycetes</taxon>
        <taxon>Hypocreomycetidae</taxon>
        <taxon>Microascales</taxon>
        <taxon>Microascaceae</taxon>
        <taxon>Parascedosporium</taxon>
    </lineage>
</organism>
<feature type="domain" description="DUF1996" evidence="1">
    <location>
        <begin position="6"/>
        <end position="252"/>
    </location>
</feature>
<proteinExistence type="predicted"/>
<dbReference type="InterPro" id="IPR018535">
    <property type="entry name" value="DUF1996"/>
</dbReference>
<sequence length="297" mass="33123">MRVSSIVDPGIVGTPHLHQIVGGNGFDPLMDPDQDPAERSSCTTCTFIDDFSNYWTAVMFFRARNGTYKRVRQFGAVFHEAARGGGMTIYYFPPESAADDSIKITAFPQGFRMRTGDPGARTAEASERGIWYTCMENESTRTRNQSRTFPDHACPFGVLTTIWFPPCWDGVNLDSSDHYSHVAWPADGDPMDGTACPETHPVLIPQIVLETVWDTAPFNSADLWPEDGSQPFVWSFGDDVGYGHHADYVFGWRGDSLQKAMDERDCGDQMCGLPVQDIPTANECEGCLFFPKRWMTG</sequence>
<protein>
    <recommendedName>
        <fullName evidence="1">DUF1996 domain-containing protein</fullName>
    </recommendedName>
</protein>
<gene>
    <name evidence="2" type="ORF">PPNO1_LOCUS2797</name>
</gene>
<reference evidence="2" key="1">
    <citation type="submission" date="2022-11" db="EMBL/GenBank/DDBJ databases">
        <authorList>
            <person name="Scott C."/>
            <person name="Bruce N."/>
        </authorList>
    </citation>
    <scope>NUCLEOTIDE SEQUENCE</scope>
</reference>
<dbReference type="Pfam" id="PF09362">
    <property type="entry name" value="DUF1996"/>
    <property type="match status" value="1"/>
</dbReference>
<dbReference type="PANTHER" id="PTHR43662:SF13">
    <property type="entry name" value="DUF1996 DOMAIN-CONTAINING PROTEIN"/>
    <property type="match status" value="1"/>
</dbReference>
<accession>A0A9P1M9V1</accession>
<evidence type="ECO:0000259" key="1">
    <source>
        <dbReference type="Pfam" id="PF09362"/>
    </source>
</evidence>
<evidence type="ECO:0000313" key="2">
    <source>
        <dbReference type="EMBL" id="CAI4213045.1"/>
    </source>
</evidence>
<dbReference type="PANTHER" id="PTHR43662">
    <property type="match status" value="1"/>
</dbReference>
<evidence type="ECO:0000313" key="3">
    <source>
        <dbReference type="Proteomes" id="UP000838763"/>
    </source>
</evidence>
<comment type="caution">
    <text evidence="2">The sequence shown here is derived from an EMBL/GenBank/DDBJ whole genome shotgun (WGS) entry which is preliminary data.</text>
</comment>
<dbReference type="OrthoDB" id="74764at2759"/>
<dbReference type="Proteomes" id="UP000838763">
    <property type="component" value="Unassembled WGS sequence"/>
</dbReference>
<keyword evidence="3" id="KW-1185">Reference proteome</keyword>
<dbReference type="EMBL" id="CALLCH030000007">
    <property type="protein sequence ID" value="CAI4213045.1"/>
    <property type="molecule type" value="Genomic_DNA"/>
</dbReference>
<dbReference type="AlphaFoldDB" id="A0A9P1M9V1"/>